<dbReference type="Gene3D" id="2.60.120.200">
    <property type="match status" value="1"/>
</dbReference>
<dbReference type="InterPro" id="IPR013780">
    <property type="entry name" value="Glyco_hydro_b"/>
</dbReference>
<feature type="signal peptide" evidence="7">
    <location>
        <begin position="1"/>
        <end position="27"/>
    </location>
</feature>
<dbReference type="InterPro" id="IPR041233">
    <property type="entry name" value="Melibiase_C"/>
</dbReference>
<name>A0ABS7Q9T8_9ACTN</name>
<comment type="similarity">
    <text evidence="1 5">Belongs to the glycosyl hydrolase 27 family.</text>
</comment>
<dbReference type="SUPFAM" id="SSF51011">
    <property type="entry name" value="Glycosyl hydrolase domain"/>
    <property type="match status" value="1"/>
</dbReference>
<dbReference type="Pfam" id="PF16499">
    <property type="entry name" value="Melibiase_2"/>
    <property type="match status" value="2"/>
</dbReference>
<dbReference type="EMBL" id="JAINZZ010000025">
    <property type="protein sequence ID" value="MBY8879937.1"/>
    <property type="molecule type" value="Genomic_DNA"/>
</dbReference>
<proteinExistence type="inferred from homology"/>
<dbReference type="PANTHER" id="PTHR11452:SF33">
    <property type="entry name" value="ALPHA-GALACTOSIDASE 2"/>
    <property type="match status" value="1"/>
</dbReference>
<dbReference type="EC" id="3.2.1.22" evidence="5"/>
<feature type="compositionally biased region" description="Pro residues" evidence="6">
    <location>
        <begin position="27"/>
        <end position="36"/>
    </location>
</feature>
<dbReference type="InterPro" id="IPR018905">
    <property type="entry name" value="A-galactase_NEW3"/>
</dbReference>
<comment type="catalytic activity">
    <reaction evidence="5">
        <text>Hydrolysis of terminal, non-reducing alpha-D-galactose residues in alpha-D-galactosides, including galactose oligosaccharides, galactomannans and galactolipids.</text>
        <dbReference type="EC" id="3.2.1.22"/>
    </reaction>
</comment>
<feature type="chain" id="PRO_5046072604" description="Alpha-galactosidase" evidence="7">
    <location>
        <begin position="28"/>
        <end position="768"/>
    </location>
</feature>
<evidence type="ECO:0000313" key="11">
    <source>
        <dbReference type="Proteomes" id="UP000778578"/>
    </source>
</evidence>
<evidence type="ECO:0000256" key="5">
    <source>
        <dbReference type="RuleBase" id="RU361168"/>
    </source>
</evidence>
<evidence type="ECO:0000259" key="9">
    <source>
        <dbReference type="Pfam" id="PF17801"/>
    </source>
</evidence>
<dbReference type="SUPFAM" id="SSF51445">
    <property type="entry name" value="(Trans)glycosidases"/>
    <property type="match status" value="1"/>
</dbReference>
<accession>A0ABS7Q9T8</accession>
<dbReference type="CDD" id="cd14792">
    <property type="entry name" value="GH27"/>
    <property type="match status" value="1"/>
</dbReference>
<dbReference type="InterPro" id="IPR002241">
    <property type="entry name" value="Glyco_hydro_27"/>
</dbReference>
<sequence>MHAKLTRCLLPVLLSLGLAAGVSPATASPPPVPPPDAAAQVSPTPPMGWSSWSALREGGSLTEDGIKAQARVMHDKLQRYGYRYINIDAGWSDHLDAYGRDTWDTTRFPDGIPALAAYLHGLGLKLGIYLTPGVPIEAYQKNLPIQGTPYHIQDIADPTQPGNTNNDNYRIDFSKPGAQEYVQSYADLFASWGVDYIKMDFVGPGGGVVPGDQRPDMQAWHQAIVATGRPMHLELSNSLSMADAATWEATSNGWRTGGDIECYCGVNGSSTPLTSWQKVSGRFDQVAAWQPYGGPGAFNDYDSIEVGNGDDDGLSPDERQTQLSLWSLAASPLLLGTDLTRLDAADLALLTNRDVIAVDQDAVNASRVSSTATTQVFAKPEPNGDVVVGLFNTGTAAQTVSVDPGATGLPPSSAYRLDNLWTHQVTRSSGSAVAASVPAHGVALFRVRPWAADRAPARPQTGLAVTAAPTLMTGQDTTATADFTNWGTTAATQVHVALAVPQGWAAAPLSPTSFASVAPGETVHATYRVTAPASVDRLFPTVRLDGTAGFRWKNGNGADSTGSAAGHTSLLLGAPVGTPFRTFGSTPEPANFSQVGSALSIRAAGSDVYGSKNEYGAVYVPGAEHDGSTTTVRVTWQQYQNSGAKTGIIVRNDVTRAADSPGFVTVGVSAKKGYFMQWDANGDGRLDSGTAANGSGVGKPVLPSWIRLVRSGTSYTGYYSTDGATWTALSTANVPSAAATQDVGVFGTARNPGYPSQDDFDSFSTSAG</sequence>
<dbReference type="PRINTS" id="PR00740">
    <property type="entry name" value="GLHYDRLASE27"/>
</dbReference>
<dbReference type="InterPro" id="IPR017853">
    <property type="entry name" value="GH"/>
</dbReference>
<feature type="domain" description="Alpha galactosidase C-terminal" evidence="9">
    <location>
        <begin position="373"/>
        <end position="447"/>
    </location>
</feature>
<evidence type="ECO:0000313" key="10">
    <source>
        <dbReference type="EMBL" id="MBY8879937.1"/>
    </source>
</evidence>
<dbReference type="Pfam" id="PF17801">
    <property type="entry name" value="Melibiase_C"/>
    <property type="match status" value="1"/>
</dbReference>
<dbReference type="Pfam" id="PF10633">
    <property type="entry name" value="NPCBM_assoc"/>
    <property type="match status" value="1"/>
</dbReference>
<organism evidence="10 11">
    <name type="scientific">Actinacidiphila acidipaludis</name>
    <dbReference type="NCBI Taxonomy" id="2873382"/>
    <lineage>
        <taxon>Bacteria</taxon>
        <taxon>Bacillati</taxon>
        <taxon>Actinomycetota</taxon>
        <taxon>Actinomycetes</taxon>
        <taxon>Kitasatosporales</taxon>
        <taxon>Streptomycetaceae</taxon>
        <taxon>Actinacidiphila</taxon>
    </lineage>
</organism>
<keyword evidence="5" id="KW-1015">Disulfide bond</keyword>
<keyword evidence="3 5" id="KW-0378">Hydrolase</keyword>
<dbReference type="Gene3D" id="3.20.20.70">
    <property type="entry name" value="Aldolase class I"/>
    <property type="match status" value="1"/>
</dbReference>
<reference evidence="10 11" key="1">
    <citation type="submission" date="2021-08" db="EMBL/GenBank/DDBJ databases">
        <title>WGS of actinomycetes from Thailand.</title>
        <authorList>
            <person name="Thawai C."/>
        </authorList>
    </citation>
    <scope>NUCLEOTIDE SEQUENCE [LARGE SCALE GENOMIC DNA]</scope>
    <source>
        <strain evidence="10 11">PLK6-54</strain>
    </source>
</reference>
<dbReference type="GO" id="GO:0004557">
    <property type="term" value="F:alpha-galactosidase activity"/>
    <property type="evidence" value="ECO:0007669"/>
    <property type="project" value="UniProtKB-EC"/>
</dbReference>
<evidence type="ECO:0000256" key="3">
    <source>
        <dbReference type="ARBA" id="ARBA00022801"/>
    </source>
</evidence>
<dbReference type="Gene3D" id="2.60.40.1180">
    <property type="entry name" value="Golgi alpha-mannosidase II"/>
    <property type="match status" value="1"/>
</dbReference>
<evidence type="ECO:0000256" key="2">
    <source>
        <dbReference type="ARBA" id="ARBA00022729"/>
    </source>
</evidence>
<dbReference type="PANTHER" id="PTHR11452">
    <property type="entry name" value="ALPHA-GALACTOSIDASE/ALPHA-N-ACETYLGALACTOSAMINIDASE"/>
    <property type="match status" value="1"/>
</dbReference>
<evidence type="ECO:0000256" key="4">
    <source>
        <dbReference type="ARBA" id="ARBA00023295"/>
    </source>
</evidence>
<feature type="region of interest" description="Disordered" evidence="6">
    <location>
        <begin position="24"/>
        <end position="45"/>
    </location>
</feature>
<comment type="caution">
    <text evidence="10">The sequence shown here is derived from an EMBL/GenBank/DDBJ whole genome shotgun (WGS) entry which is preliminary data.</text>
</comment>
<protein>
    <recommendedName>
        <fullName evidence="5">Alpha-galactosidase</fullName>
        <ecNumber evidence="5">3.2.1.22</ecNumber>
    </recommendedName>
    <alternativeName>
        <fullName evidence="5">Melibiase</fullName>
    </alternativeName>
</protein>
<evidence type="ECO:0000259" key="8">
    <source>
        <dbReference type="Pfam" id="PF10633"/>
    </source>
</evidence>
<evidence type="ECO:0000256" key="1">
    <source>
        <dbReference type="ARBA" id="ARBA00009743"/>
    </source>
</evidence>
<evidence type="ECO:0000256" key="7">
    <source>
        <dbReference type="SAM" id="SignalP"/>
    </source>
</evidence>
<feature type="domain" description="Alpha-galactosidase NEW3" evidence="8">
    <location>
        <begin position="473"/>
        <end position="534"/>
    </location>
</feature>
<dbReference type="Proteomes" id="UP000778578">
    <property type="component" value="Unassembled WGS sequence"/>
</dbReference>
<dbReference type="RefSeq" id="WP_222964483.1">
    <property type="nucleotide sequence ID" value="NZ_JAINZZ010000025.1"/>
</dbReference>
<evidence type="ECO:0000256" key="6">
    <source>
        <dbReference type="SAM" id="MobiDB-lite"/>
    </source>
</evidence>
<feature type="region of interest" description="Disordered" evidence="6">
    <location>
        <begin position="749"/>
        <end position="768"/>
    </location>
</feature>
<keyword evidence="4 5" id="KW-0326">Glycosidase</keyword>
<gene>
    <name evidence="10" type="ORF">K7862_20205</name>
</gene>
<keyword evidence="11" id="KW-1185">Reference proteome</keyword>
<dbReference type="InterPro" id="IPR013785">
    <property type="entry name" value="Aldolase_TIM"/>
</dbReference>
<keyword evidence="2 7" id="KW-0732">Signal</keyword>